<dbReference type="AlphaFoldDB" id="A0A382CFJ2"/>
<feature type="domain" description="Amidohydrolase-related" evidence="1">
    <location>
        <begin position="372"/>
        <end position="468"/>
    </location>
</feature>
<dbReference type="InterPro" id="IPR006680">
    <property type="entry name" value="Amidohydro-rel"/>
</dbReference>
<dbReference type="InterPro" id="IPR051781">
    <property type="entry name" value="Metallo-dep_Hydrolase"/>
</dbReference>
<proteinExistence type="predicted"/>
<dbReference type="PANTHER" id="PTHR43135">
    <property type="entry name" value="ALPHA-D-RIBOSE 1-METHYLPHOSPHONATE 5-TRIPHOSPHATE DIPHOSPHATASE"/>
    <property type="match status" value="1"/>
</dbReference>
<dbReference type="InterPro" id="IPR032466">
    <property type="entry name" value="Metal_Hydrolase"/>
</dbReference>
<gene>
    <name evidence="2" type="ORF">METZ01_LOCUS177812</name>
</gene>
<dbReference type="SUPFAM" id="SSF51338">
    <property type="entry name" value="Composite domain of metallo-dependent hydrolases"/>
    <property type="match status" value="1"/>
</dbReference>
<reference evidence="2" key="1">
    <citation type="submission" date="2018-05" db="EMBL/GenBank/DDBJ databases">
        <authorList>
            <person name="Lanie J.A."/>
            <person name="Ng W.-L."/>
            <person name="Kazmierczak K.M."/>
            <person name="Andrzejewski T.M."/>
            <person name="Davidsen T.M."/>
            <person name="Wayne K.J."/>
            <person name="Tettelin H."/>
            <person name="Glass J.I."/>
            <person name="Rusch D."/>
            <person name="Podicherti R."/>
            <person name="Tsui H.-C.T."/>
            <person name="Winkler M.E."/>
        </authorList>
    </citation>
    <scope>NUCLEOTIDE SEQUENCE</scope>
</reference>
<dbReference type="Pfam" id="PF01979">
    <property type="entry name" value="Amidohydro_1"/>
    <property type="match status" value="1"/>
</dbReference>
<sequence length="480" mass="51475">MKNPNRLVLANEKVASLGYSVLAVLLVFTSCTFGEQSADLAIQNVTLIDAENGVRVAQTVVVTGGNITAVLPAGEPVNATETVDATGQYLIPGLWDFHVHLTYDQRFTEAMPGLFLNHGITSIRDTGGPLELVLPAVQAIRDERTAPRVFFAGPLMDGEYVVYDGNNMPLLGIGNPDEETARANMARLADAGVDFVKIYEMVTPEVFAVLVEEAESRGLPMDGHVPLSMQARDVGPHVQSLEHLRNIEMDCIADPGSSVAERRGLLANPDGLAGGALRSQLHGLYRIPSIASYDEAQCGEAVASMMSTIQVPTLRLNAMALQPPFSRSDWTEVLEKLPTAAAEDWSAQGGGSMSERNTDTTFPDWSLFLVGLMHEAGVPIGAGTDTPIGLAAPGYSLHSELEMLVRAGLSPMEALRSATIRPAEFFNLQDEMGTIEPGRLADLVLLGGNLLDDITLSRSVQAVVTKGQFLDRSELDALVR</sequence>
<dbReference type="Gene3D" id="3.40.50.10910">
    <property type="entry name" value="Amidohydrolase"/>
    <property type="match status" value="1"/>
</dbReference>
<dbReference type="Gene3D" id="3.30.110.90">
    <property type="entry name" value="Amidohydrolase"/>
    <property type="match status" value="1"/>
</dbReference>
<name>A0A382CFJ2_9ZZZZ</name>
<accession>A0A382CFJ2</accession>
<dbReference type="EMBL" id="UINC01034312">
    <property type="protein sequence ID" value="SVB24958.1"/>
    <property type="molecule type" value="Genomic_DNA"/>
</dbReference>
<dbReference type="GO" id="GO:0016810">
    <property type="term" value="F:hydrolase activity, acting on carbon-nitrogen (but not peptide) bonds"/>
    <property type="evidence" value="ECO:0007669"/>
    <property type="project" value="InterPro"/>
</dbReference>
<dbReference type="InterPro" id="IPR011059">
    <property type="entry name" value="Metal-dep_hydrolase_composite"/>
</dbReference>
<dbReference type="Gene3D" id="1.20.58.520">
    <property type="entry name" value="Amidohydrolase"/>
    <property type="match status" value="1"/>
</dbReference>
<dbReference type="SUPFAM" id="SSF51556">
    <property type="entry name" value="Metallo-dependent hydrolases"/>
    <property type="match status" value="1"/>
</dbReference>
<dbReference type="PANTHER" id="PTHR43135:SF3">
    <property type="entry name" value="ALPHA-D-RIBOSE 1-METHYLPHOSPHONATE 5-TRIPHOSPHATE DIPHOSPHATASE"/>
    <property type="match status" value="1"/>
</dbReference>
<dbReference type="Gene3D" id="2.30.40.10">
    <property type="entry name" value="Urease, subunit C, domain 1"/>
    <property type="match status" value="1"/>
</dbReference>
<evidence type="ECO:0000313" key="2">
    <source>
        <dbReference type="EMBL" id="SVB24958.1"/>
    </source>
</evidence>
<protein>
    <recommendedName>
        <fullName evidence="1">Amidohydrolase-related domain-containing protein</fullName>
    </recommendedName>
</protein>
<organism evidence="2">
    <name type="scientific">marine metagenome</name>
    <dbReference type="NCBI Taxonomy" id="408172"/>
    <lineage>
        <taxon>unclassified sequences</taxon>
        <taxon>metagenomes</taxon>
        <taxon>ecological metagenomes</taxon>
    </lineage>
</organism>
<dbReference type="PROSITE" id="PS51257">
    <property type="entry name" value="PROKAR_LIPOPROTEIN"/>
    <property type="match status" value="1"/>
</dbReference>
<evidence type="ECO:0000259" key="1">
    <source>
        <dbReference type="Pfam" id="PF01979"/>
    </source>
</evidence>